<dbReference type="SUPFAM" id="SSF52091">
    <property type="entry name" value="SpoIIaa-like"/>
    <property type="match status" value="1"/>
</dbReference>
<evidence type="ECO:0000256" key="1">
    <source>
        <dbReference type="ARBA" id="ARBA00009013"/>
    </source>
</evidence>
<feature type="domain" description="STAS" evidence="4">
    <location>
        <begin position="33"/>
        <end position="145"/>
    </location>
</feature>
<evidence type="ECO:0000259" key="4">
    <source>
        <dbReference type="PROSITE" id="PS50801"/>
    </source>
</evidence>
<gene>
    <name evidence="5" type="ORF">GCM10007964_02320</name>
</gene>
<protein>
    <recommendedName>
        <fullName evidence="2">Anti-sigma factor antagonist</fullName>
    </recommendedName>
</protein>
<dbReference type="AlphaFoldDB" id="A0A917VD30"/>
<dbReference type="GO" id="GO:0043856">
    <property type="term" value="F:anti-sigma factor antagonist activity"/>
    <property type="evidence" value="ECO:0007669"/>
    <property type="project" value="InterPro"/>
</dbReference>
<dbReference type="NCBIfam" id="TIGR00377">
    <property type="entry name" value="ant_ant_sig"/>
    <property type="match status" value="1"/>
</dbReference>
<dbReference type="InterPro" id="IPR002645">
    <property type="entry name" value="STAS_dom"/>
</dbReference>
<evidence type="ECO:0000313" key="5">
    <source>
        <dbReference type="EMBL" id="GGK62716.1"/>
    </source>
</evidence>
<name>A0A917VD30_9ACTN</name>
<dbReference type="InterPro" id="IPR036513">
    <property type="entry name" value="STAS_dom_sf"/>
</dbReference>
<keyword evidence="6" id="KW-1185">Reference proteome</keyword>
<dbReference type="Pfam" id="PF01740">
    <property type="entry name" value="STAS"/>
    <property type="match status" value="1"/>
</dbReference>
<reference evidence="5" key="1">
    <citation type="journal article" date="2014" name="Int. J. Syst. Evol. Microbiol.">
        <title>Complete genome sequence of Corynebacterium casei LMG S-19264T (=DSM 44701T), isolated from a smear-ripened cheese.</title>
        <authorList>
            <consortium name="US DOE Joint Genome Institute (JGI-PGF)"/>
            <person name="Walter F."/>
            <person name="Albersmeier A."/>
            <person name="Kalinowski J."/>
            <person name="Ruckert C."/>
        </authorList>
    </citation>
    <scope>NUCLEOTIDE SEQUENCE</scope>
    <source>
        <strain evidence="5">JCM 13064</strain>
    </source>
</reference>
<comment type="caution">
    <text evidence="5">The sequence shown here is derived from an EMBL/GenBank/DDBJ whole genome shotgun (WGS) entry which is preliminary data.</text>
</comment>
<dbReference type="CDD" id="cd07043">
    <property type="entry name" value="STAS_anti-anti-sigma_factors"/>
    <property type="match status" value="1"/>
</dbReference>
<feature type="region of interest" description="Disordered" evidence="3">
    <location>
        <begin position="136"/>
        <end position="158"/>
    </location>
</feature>
<dbReference type="Gene3D" id="3.30.750.24">
    <property type="entry name" value="STAS domain"/>
    <property type="match status" value="1"/>
</dbReference>
<evidence type="ECO:0000256" key="3">
    <source>
        <dbReference type="SAM" id="MobiDB-lite"/>
    </source>
</evidence>
<dbReference type="PANTHER" id="PTHR33495:SF2">
    <property type="entry name" value="ANTI-SIGMA FACTOR ANTAGONIST TM_1081-RELATED"/>
    <property type="match status" value="1"/>
</dbReference>
<dbReference type="Proteomes" id="UP000645217">
    <property type="component" value="Unassembled WGS sequence"/>
</dbReference>
<evidence type="ECO:0000313" key="6">
    <source>
        <dbReference type="Proteomes" id="UP000645217"/>
    </source>
</evidence>
<sequence length="158" mass="16903">MQAQGACTLEHAETERPAVKAGRSGCRGLEVLMDLRTNVRADAIVCHVGGDVDISSSPELRRRLLDVLRLPHPRLVIDLSRVTFMDASGVAALLAARRRALLLGGRLALAAPSSPVRRVIWASGLTSCFTIEPGPRAVPRAVDRPGGTSRDLSLPTPR</sequence>
<dbReference type="EMBL" id="BMNT01000001">
    <property type="protein sequence ID" value="GGK62716.1"/>
    <property type="molecule type" value="Genomic_DNA"/>
</dbReference>
<organism evidence="5 6">
    <name type="scientific">Sphaerisporangium melleum</name>
    <dbReference type="NCBI Taxonomy" id="321316"/>
    <lineage>
        <taxon>Bacteria</taxon>
        <taxon>Bacillati</taxon>
        <taxon>Actinomycetota</taxon>
        <taxon>Actinomycetes</taxon>
        <taxon>Streptosporangiales</taxon>
        <taxon>Streptosporangiaceae</taxon>
        <taxon>Sphaerisporangium</taxon>
    </lineage>
</organism>
<dbReference type="InterPro" id="IPR003658">
    <property type="entry name" value="Anti-sigma_ant"/>
</dbReference>
<accession>A0A917VD30</accession>
<evidence type="ECO:0000256" key="2">
    <source>
        <dbReference type="RuleBase" id="RU003749"/>
    </source>
</evidence>
<dbReference type="PROSITE" id="PS50801">
    <property type="entry name" value="STAS"/>
    <property type="match status" value="1"/>
</dbReference>
<comment type="similarity">
    <text evidence="1 2">Belongs to the anti-sigma-factor antagonist family.</text>
</comment>
<reference evidence="5" key="2">
    <citation type="submission" date="2020-09" db="EMBL/GenBank/DDBJ databases">
        <authorList>
            <person name="Sun Q."/>
            <person name="Ohkuma M."/>
        </authorList>
    </citation>
    <scope>NUCLEOTIDE SEQUENCE</scope>
    <source>
        <strain evidence="5">JCM 13064</strain>
    </source>
</reference>
<proteinExistence type="inferred from homology"/>
<dbReference type="PANTHER" id="PTHR33495">
    <property type="entry name" value="ANTI-SIGMA FACTOR ANTAGONIST TM_1081-RELATED-RELATED"/>
    <property type="match status" value="1"/>
</dbReference>